<dbReference type="InterPro" id="IPR045851">
    <property type="entry name" value="AMP-bd_C_sf"/>
</dbReference>
<dbReference type="OrthoDB" id="9803968at2"/>
<dbReference type="InterPro" id="IPR020845">
    <property type="entry name" value="AMP-binding_CS"/>
</dbReference>
<dbReference type="Pfam" id="PF00501">
    <property type="entry name" value="AMP-binding"/>
    <property type="match status" value="1"/>
</dbReference>
<dbReference type="InterPro" id="IPR000873">
    <property type="entry name" value="AMP-dep_synth/lig_dom"/>
</dbReference>
<dbReference type="InterPro" id="IPR042099">
    <property type="entry name" value="ANL_N_sf"/>
</dbReference>
<evidence type="ECO:0000256" key="2">
    <source>
        <dbReference type="ARBA" id="ARBA00022598"/>
    </source>
</evidence>
<keyword evidence="2 5" id="KW-0436">Ligase</keyword>
<dbReference type="InterPro" id="IPR025110">
    <property type="entry name" value="AMP-bd_C"/>
</dbReference>
<dbReference type="Gene3D" id="3.40.50.12780">
    <property type="entry name" value="N-terminal domain of ligase-like"/>
    <property type="match status" value="1"/>
</dbReference>
<feature type="domain" description="AMP-binding enzyme C-terminal" evidence="4">
    <location>
        <begin position="455"/>
        <end position="536"/>
    </location>
</feature>
<dbReference type="NCBIfam" id="NF004837">
    <property type="entry name" value="PRK06187.1"/>
    <property type="match status" value="1"/>
</dbReference>
<sequence length="548" mass="60769">MTQNTQEHTSSAYTYPLLIGDLLTAGVAQVPTQEIVYGNDYRLTYQQLQERVHRLASGLTHLGVKPGSRVAVMDWDSHRYLECFFAIPMLGAVLHMVNVRLSPEQILYTLNHAEAEILLVNREFLPLLEAIRERLETVKTFVLLEDNDQPLHTPLALTTEYEALLKTGDPHHVFSDFSEETWATLFYTSGTTGLPKGVSFTHRQLVLHTFAARSALAGIGQGLFNGDDVYMPMTPMFHVHAWGCPYLATLLGTKQVYPGRYQPETLLGLIQQEGVTFSHCVPTLLRMLLSHPKRKTVVLSRCKIVIGGAALPRSLASQALDVGIDIFAGYGLSETCPILTLSQLKPEMRTGDRERQLAVRCQAGHPFPLVKLRIVDEHMKDQPHDGQSQGEVVVRAPWLTPGYLKDPEGSEALWRGGWLHTGDIGTLDAEGHLNITDRLKDVIKSGGEWISSLDLENLILTHPALAEAAVIGVTDPNWGERPLALVVVKPDQNGQVNAADIKALLNQYANQGLISQYAVPDRILLVESLPKTSVGKLDKKLLRQQYKS</sequence>
<dbReference type="CDD" id="cd12119">
    <property type="entry name" value="ttLC_FACS_AlkK_like"/>
    <property type="match status" value="1"/>
</dbReference>
<dbReference type="GO" id="GO:0016877">
    <property type="term" value="F:ligase activity, forming carbon-sulfur bonds"/>
    <property type="evidence" value="ECO:0007669"/>
    <property type="project" value="UniProtKB-ARBA"/>
</dbReference>
<evidence type="ECO:0000259" key="4">
    <source>
        <dbReference type="Pfam" id="PF13193"/>
    </source>
</evidence>
<evidence type="ECO:0000259" key="3">
    <source>
        <dbReference type="Pfam" id="PF00501"/>
    </source>
</evidence>
<dbReference type="Proteomes" id="UP000294325">
    <property type="component" value="Chromosome"/>
</dbReference>
<dbReference type="EMBL" id="CP038033">
    <property type="protein sequence ID" value="QBQ56348.1"/>
    <property type="molecule type" value="Genomic_DNA"/>
</dbReference>
<dbReference type="SUPFAM" id="SSF56801">
    <property type="entry name" value="Acetyl-CoA synthetase-like"/>
    <property type="match status" value="1"/>
</dbReference>
<dbReference type="PANTHER" id="PTHR43767">
    <property type="entry name" value="LONG-CHAIN-FATTY-ACID--COA LIGASE"/>
    <property type="match status" value="1"/>
</dbReference>
<comment type="similarity">
    <text evidence="1">Belongs to the ATP-dependent AMP-binding enzyme family.</text>
</comment>
<dbReference type="Pfam" id="PF13193">
    <property type="entry name" value="AMP-binding_C"/>
    <property type="match status" value="1"/>
</dbReference>
<dbReference type="Gene3D" id="3.30.300.30">
    <property type="match status" value="1"/>
</dbReference>
<feature type="domain" description="AMP-dependent synthetase/ligase" evidence="3">
    <location>
        <begin position="27"/>
        <end position="404"/>
    </location>
</feature>
<protein>
    <submittedName>
        <fullName evidence="5">Fatty acid--CoA ligase</fullName>
    </submittedName>
</protein>
<evidence type="ECO:0000313" key="6">
    <source>
        <dbReference type="Proteomes" id="UP000294325"/>
    </source>
</evidence>
<dbReference type="FunFam" id="3.30.300.30:FF:000008">
    <property type="entry name" value="2,3-dihydroxybenzoate-AMP ligase"/>
    <property type="match status" value="1"/>
</dbReference>
<reference evidence="5 6" key="1">
    <citation type="submission" date="2019-03" db="EMBL/GenBank/DDBJ databases">
        <title>The genome sequence of Nitrosococcus wardiae strain D1FHST reveals the archetypal metabolic capacity of ammonia-oxidizing Gammaproteobacteria.</title>
        <authorList>
            <person name="Wang L."/>
            <person name="Lim C.K."/>
            <person name="Hanson T.E."/>
            <person name="Dang H."/>
            <person name="Klotz M.G."/>
        </authorList>
    </citation>
    <scope>NUCLEOTIDE SEQUENCE [LARGE SCALE GENOMIC DNA]</scope>
    <source>
        <strain evidence="5 6">D1FHS</strain>
    </source>
</reference>
<dbReference type="PANTHER" id="PTHR43767:SF11">
    <property type="entry name" value="MEDIUM-CHAIN-FATTY-ACID--COA LIGASE"/>
    <property type="match status" value="1"/>
</dbReference>
<evidence type="ECO:0000313" key="5">
    <source>
        <dbReference type="EMBL" id="QBQ56348.1"/>
    </source>
</evidence>
<dbReference type="InterPro" id="IPR050237">
    <property type="entry name" value="ATP-dep_AMP-bd_enzyme"/>
</dbReference>
<dbReference type="PROSITE" id="PS00455">
    <property type="entry name" value="AMP_BINDING"/>
    <property type="match status" value="1"/>
</dbReference>
<dbReference type="RefSeq" id="WP_134359593.1">
    <property type="nucleotide sequence ID" value="NZ_CP038033.1"/>
</dbReference>
<name>A0A4P7C189_9GAMM</name>
<gene>
    <name evidence="5" type="ORF">E3U44_18980</name>
</gene>
<accession>A0A4P7C189</accession>
<dbReference type="AlphaFoldDB" id="A0A4P7C189"/>
<dbReference type="KEGG" id="nwr:E3U44_18980"/>
<organism evidence="5 6">
    <name type="scientific">Nitrosococcus wardiae</name>
    <dbReference type="NCBI Taxonomy" id="1814290"/>
    <lineage>
        <taxon>Bacteria</taxon>
        <taxon>Pseudomonadati</taxon>
        <taxon>Pseudomonadota</taxon>
        <taxon>Gammaproteobacteria</taxon>
        <taxon>Chromatiales</taxon>
        <taxon>Chromatiaceae</taxon>
        <taxon>Nitrosococcus</taxon>
    </lineage>
</organism>
<evidence type="ECO:0000256" key="1">
    <source>
        <dbReference type="ARBA" id="ARBA00006432"/>
    </source>
</evidence>
<proteinExistence type="inferred from homology"/>
<keyword evidence="6" id="KW-1185">Reference proteome</keyword>